<evidence type="ECO:0000256" key="4">
    <source>
        <dbReference type="RuleBase" id="RU000406"/>
    </source>
</evidence>
<dbReference type="SUPFAM" id="SSF56994">
    <property type="entry name" value="Insulin-like"/>
    <property type="match status" value="1"/>
</dbReference>
<comment type="similarity">
    <text evidence="1 4">Belongs to the insulin family.</text>
</comment>
<dbReference type="InterPro" id="IPR036438">
    <property type="entry name" value="Insulin-like_sf"/>
</dbReference>
<dbReference type="PROSITE" id="PS00262">
    <property type="entry name" value="INSULIN"/>
    <property type="match status" value="1"/>
</dbReference>
<dbReference type="InterPro" id="IPR016179">
    <property type="entry name" value="Insulin-like"/>
</dbReference>
<dbReference type="InterPro" id="IPR022353">
    <property type="entry name" value="Insulin_CS"/>
</dbReference>
<dbReference type="PRINTS" id="PR00276">
    <property type="entry name" value="INSULINFAMLY"/>
</dbReference>
<feature type="domain" description="Insulin-like" evidence="5">
    <location>
        <begin position="7"/>
        <end position="92"/>
    </location>
</feature>
<name>A0A8S1AA43_ARCPL</name>
<evidence type="ECO:0000256" key="1">
    <source>
        <dbReference type="ARBA" id="ARBA00009034"/>
    </source>
</evidence>
<organism evidence="6 7">
    <name type="scientific">Arctia plantaginis</name>
    <name type="common">Wood tiger moth</name>
    <name type="synonym">Phalaena plantaginis</name>
    <dbReference type="NCBI Taxonomy" id="874455"/>
    <lineage>
        <taxon>Eukaryota</taxon>
        <taxon>Metazoa</taxon>
        <taxon>Ecdysozoa</taxon>
        <taxon>Arthropoda</taxon>
        <taxon>Hexapoda</taxon>
        <taxon>Insecta</taxon>
        <taxon>Pterygota</taxon>
        <taxon>Neoptera</taxon>
        <taxon>Endopterygota</taxon>
        <taxon>Lepidoptera</taxon>
        <taxon>Glossata</taxon>
        <taxon>Ditrysia</taxon>
        <taxon>Noctuoidea</taxon>
        <taxon>Erebidae</taxon>
        <taxon>Arctiinae</taxon>
        <taxon>Arctia</taxon>
    </lineage>
</organism>
<dbReference type="GO" id="GO:0005179">
    <property type="term" value="F:hormone activity"/>
    <property type="evidence" value="ECO:0007669"/>
    <property type="project" value="InterPro"/>
</dbReference>
<keyword evidence="2" id="KW-0165">Cleavage on pair of basic residues</keyword>
<dbReference type="SMART" id="SM00078">
    <property type="entry name" value="IlGF"/>
    <property type="match status" value="1"/>
</dbReference>
<keyword evidence="4" id="KW-0964">Secreted</keyword>
<keyword evidence="7" id="KW-1185">Reference proteome</keyword>
<dbReference type="Proteomes" id="UP000494106">
    <property type="component" value="Unassembled WGS sequence"/>
</dbReference>
<evidence type="ECO:0000256" key="3">
    <source>
        <dbReference type="ARBA" id="ARBA00022729"/>
    </source>
</evidence>
<proteinExistence type="inferred from homology"/>
<accession>A0A8S1AA43</accession>
<gene>
    <name evidence="6" type="ORF">APLA_LOCUS8510</name>
</gene>
<sequence>MCYGSDKKYCGRNLARALALYCFEVNVVKRSEGTMYGSILAPFYKELEEPGFRLLWPHFKSRSLALPSKGKRLVVEECCNKICSIAKLQSFCY</sequence>
<dbReference type="OrthoDB" id="6330326at2759"/>
<comment type="caution">
    <text evidence="6">The sequence shown here is derived from an EMBL/GenBank/DDBJ whole genome shotgun (WGS) entry which is preliminary data.</text>
</comment>
<keyword evidence="3" id="KW-0732">Signal</keyword>
<evidence type="ECO:0000313" key="6">
    <source>
        <dbReference type="EMBL" id="CAB3241274.1"/>
    </source>
</evidence>
<reference evidence="6 7" key="1">
    <citation type="submission" date="2020-04" db="EMBL/GenBank/DDBJ databases">
        <authorList>
            <person name="Wallbank WR R."/>
            <person name="Pardo Diaz C."/>
            <person name="Kozak K."/>
            <person name="Martin S."/>
            <person name="Jiggins C."/>
            <person name="Moest M."/>
            <person name="Warren A I."/>
            <person name="Byers J.R.P. K."/>
            <person name="Montejo-Kovacevich G."/>
            <person name="Yen C E."/>
        </authorList>
    </citation>
    <scope>NUCLEOTIDE SEQUENCE [LARGE SCALE GENOMIC DNA]</scope>
</reference>
<evidence type="ECO:0000259" key="5">
    <source>
        <dbReference type="SMART" id="SM00078"/>
    </source>
</evidence>
<dbReference type="Pfam" id="PF00049">
    <property type="entry name" value="Insulin"/>
    <property type="match status" value="1"/>
</dbReference>
<evidence type="ECO:0000313" key="7">
    <source>
        <dbReference type="Proteomes" id="UP000494106"/>
    </source>
</evidence>
<dbReference type="InterPro" id="IPR022352">
    <property type="entry name" value="Ins/IGF/rlx"/>
</dbReference>
<evidence type="ECO:0000256" key="2">
    <source>
        <dbReference type="ARBA" id="ARBA00022685"/>
    </source>
</evidence>
<protein>
    <recommendedName>
        <fullName evidence="5">Insulin-like domain-containing protein</fullName>
    </recommendedName>
</protein>
<dbReference type="GO" id="GO:0005576">
    <property type="term" value="C:extracellular region"/>
    <property type="evidence" value="ECO:0007669"/>
    <property type="project" value="UniProtKB-SubCell"/>
</dbReference>
<dbReference type="EMBL" id="CADEBC010000508">
    <property type="protein sequence ID" value="CAB3241274.1"/>
    <property type="molecule type" value="Genomic_DNA"/>
</dbReference>
<dbReference type="Gene3D" id="1.10.100.10">
    <property type="entry name" value="Insulin-like"/>
    <property type="match status" value="1"/>
</dbReference>
<comment type="subcellular location">
    <subcellularLocation>
        <location evidence="4">Secreted</location>
    </subcellularLocation>
</comment>
<dbReference type="AlphaFoldDB" id="A0A8S1AA43"/>